<dbReference type="SFLD" id="SFLDS00057">
    <property type="entry name" value="Glutaminase/Asparaginase"/>
    <property type="match status" value="1"/>
</dbReference>
<dbReference type="SUPFAM" id="SSF53774">
    <property type="entry name" value="Glutaminase/Asparaginase"/>
    <property type="match status" value="1"/>
</dbReference>
<reference evidence="6 7" key="1">
    <citation type="submission" date="2022-10" db="EMBL/GenBank/DDBJ databases">
        <title>Defluviimonas sp. nov., isolated from ocean surface sediments.</title>
        <authorList>
            <person name="He W."/>
            <person name="Wang L."/>
            <person name="Zhang D.-F."/>
        </authorList>
    </citation>
    <scope>NUCLEOTIDE SEQUENCE [LARGE SCALE GENOMIC DNA]</scope>
    <source>
        <strain evidence="6 7">WL0050</strain>
    </source>
</reference>
<dbReference type="PROSITE" id="PS51732">
    <property type="entry name" value="ASN_GLN_ASE_3"/>
    <property type="match status" value="1"/>
</dbReference>
<evidence type="ECO:0000313" key="7">
    <source>
        <dbReference type="Proteomes" id="UP001652564"/>
    </source>
</evidence>
<dbReference type="InterPro" id="IPR040919">
    <property type="entry name" value="Asparaginase_C"/>
</dbReference>
<evidence type="ECO:0000256" key="1">
    <source>
        <dbReference type="ARBA" id="ARBA00010518"/>
    </source>
</evidence>
<dbReference type="InterPro" id="IPR027473">
    <property type="entry name" value="L-asparaginase_C"/>
</dbReference>
<dbReference type="InterPro" id="IPR006034">
    <property type="entry name" value="Asparaginase/glutaminase-like"/>
</dbReference>
<feature type="domain" description="Asparaginase/glutaminase C-terminal" evidence="5">
    <location>
        <begin position="186"/>
        <end position="284"/>
    </location>
</feature>
<evidence type="ECO:0000313" key="6">
    <source>
        <dbReference type="EMBL" id="MCV2871095.1"/>
    </source>
</evidence>
<keyword evidence="6" id="KW-0378">Hydrolase</keyword>
<dbReference type="InterPro" id="IPR020827">
    <property type="entry name" value="Asparaginase/glutaminase_AS1"/>
</dbReference>
<proteinExistence type="inferred from homology"/>
<comment type="similarity">
    <text evidence="1">Belongs to the asparaginase 1 family.</text>
</comment>
<dbReference type="EC" id="3.5.1.1" evidence="6"/>
<gene>
    <name evidence="6" type="ORF">OEZ71_02170</name>
</gene>
<dbReference type="Proteomes" id="UP001652564">
    <property type="component" value="Unassembled WGS sequence"/>
</dbReference>
<dbReference type="PROSITE" id="PS00144">
    <property type="entry name" value="ASN_GLN_ASE_1"/>
    <property type="match status" value="1"/>
</dbReference>
<evidence type="ECO:0000256" key="3">
    <source>
        <dbReference type="PROSITE-ProRule" id="PRU10100"/>
    </source>
</evidence>
<dbReference type="InterPro" id="IPR027474">
    <property type="entry name" value="L-asparaginase_N"/>
</dbReference>
<dbReference type="PANTHER" id="PTHR11707">
    <property type="entry name" value="L-ASPARAGINASE"/>
    <property type="match status" value="1"/>
</dbReference>
<evidence type="ECO:0000259" key="4">
    <source>
        <dbReference type="Pfam" id="PF00710"/>
    </source>
</evidence>
<dbReference type="PROSITE" id="PS00917">
    <property type="entry name" value="ASN_GLN_ASE_2"/>
    <property type="match status" value="1"/>
</dbReference>
<organism evidence="6 7">
    <name type="scientific">Albidovulum litorale</name>
    <dbReference type="NCBI Taxonomy" id="2984134"/>
    <lineage>
        <taxon>Bacteria</taxon>
        <taxon>Pseudomonadati</taxon>
        <taxon>Pseudomonadota</taxon>
        <taxon>Alphaproteobacteria</taxon>
        <taxon>Rhodobacterales</taxon>
        <taxon>Paracoccaceae</taxon>
        <taxon>Albidovulum</taxon>
    </lineage>
</organism>
<dbReference type="InterPro" id="IPR036152">
    <property type="entry name" value="Asp/glu_Ase-like_sf"/>
</dbReference>
<dbReference type="PANTHER" id="PTHR11707:SF28">
    <property type="entry name" value="60 KDA LYSOPHOSPHOLIPASE"/>
    <property type="match status" value="1"/>
</dbReference>
<evidence type="ECO:0000256" key="2">
    <source>
        <dbReference type="PROSITE-ProRule" id="PRU10099"/>
    </source>
</evidence>
<dbReference type="Pfam" id="PF17763">
    <property type="entry name" value="Asparaginase_C"/>
    <property type="match status" value="1"/>
</dbReference>
<dbReference type="Gene3D" id="3.40.50.40">
    <property type="match status" value="1"/>
</dbReference>
<accession>A0ABT2ZIY7</accession>
<dbReference type="EMBL" id="JAOWKZ010000001">
    <property type="protein sequence ID" value="MCV2871095.1"/>
    <property type="molecule type" value="Genomic_DNA"/>
</dbReference>
<protein>
    <submittedName>
        <fullName evidence="6">Asparaginase domain-containing protein</fullName>
        <ecNumber evidence="6">3.5.1.1</ecNumber>
    </submittedName>
</protein>
<keyword evidence="7" id="KW-1185">Reference proteome</keyword>
<dbReference type="PIRSF" id="PIRSF500176">
    <property type="entry name" value="L_ASNase"/>
    <property type="match status" value="1"/>
</dbReference>
<comment type="caution">
    <text evidence="6">The sequence shown here is derived from an EMBL/GenBank/DDBJ whole genome shotgun (WGS) entry which is preliminary data.</text>
</comment>
<feature type="active site" evidence="2">
    <location>
        <position position="12"/>
    </location>
</feature>
<feature type="active site" evidence="3">
    <location>
        <position position="83"/>
    </location>
</feature>
<evidence type="ECO:0000259" key="5">
    <source>
        <dbReference type="Pfam" id="PF17763"/>
    </source>
</evidence>
<dbReference type="InterPro" id="IPR027475">
    <property type="entry name" value="Asparaginase/glutaminase_AS2"/>
</dbReference>
<dbReference type="RefSeq" id="WP_263738285.1">
    <property type="nucleotide sequence ID" value="NZ_JAOWKZ010000001.1"/>
</dbReference>
<dbReference type="InterPro" id="IPR037152">
    <property type="entry name" value="L-asparaginase_N_sf"/>
</dbReference>
<dbReference type="Gene3D" id="3.40.50.1170">
    <property type="entry name" value="L-asparaginase, N-terminal domain"/>
    <property type="match status" value="1"/>
</dbReference>
<dbReference type="GO" id="GO:0004067">
    <property type="term" value="F:asparaginase activity"/>
    <property type="evidence" value="ECO:0007669"/>
    <property type="project" value="UniProtKB-EC"/>
</dbReference>
<dbReference type="PIRSF" id="PIRSF001220">
    <property type="entry name" value="L-ASNase_gatD"/>
    <property type="match status" value="1"/>
</dbReference>
<sequence>MTRILVLHTGGTIGMAHGPNGLAPQPGLVEEALIRLAPPKLDLTIHSFDPLIDSAEMGPAVWNRLIDRIAEWSGDGIIFTHGTDTMAFTGAALSAALPGLPIPVVLTGSMKPLGVPGDAESNLILALDAVSGAAPGVWLAFSGRILTGASVVKHHSSAPDSFRETQAAISMRGPFAPRHFPDRKLAILTLAPGFGAAVDAFGAALEHLDGAILRVFGAGTMMQDPKLLSVLSAATGRGCRIVAVSQCERGGLTPGAYAAGEALWASGVENGGTKTAERALADLWLDL</sequence>
<feature type="domain" description="L-asparaginase N-terminal" evidence="4">
    <location>
        <begin position="3"/>
        <end position="166"/>
    </location>
</feature>
<dbReference type="PRINTS" id="PR00139">
    <property type="entry name" value="ASNGLNASE"/>
</dbReference>
<dbReference type="Pfam" id="PF00710">
    <property type="entry name" value="Asparaginase"/>
    <property type="match status" value="1"/>
</dbReference>
<name>A0ABT2ZIY7_9RHOB</name>
<dbReference type="SMART" id="SM00870">
    <property type="entry name" value="Asparaginase"/>
    <property type="match status" value="1"/>
</dbReference>